<accession>A0A9N8GY49</accession>
<evidence type="ECO:0000313" key="1">
    <source>
        <dbReference type="EMBL" id="CAB5709963.1"/>
    </source>
</evidence>
<name>A0A9N8GY49_PRORE</name>
<organism evidence="1 2">
    <name type="scientific">Providencia rettgeri</name>
    <dbReference type="NCBI Taxonomy" id="587"/>
    <lineage>
        <taxon>Bacteria</taxon>
        <taxon>Pseudomonadati</taxon>
        <taxon>Pseudomonadota</taxon>
        <taxon>Gammaproteobacteria</taxon>
        <taxon>Enterobacterales</taxon>
        <taxon>Morganellaceae</taxon>
        <taxon>Providencia</taxon>
    </lineage>
</organism>
<dbReference type="RefSeq" id="WP_239407231.1">
    <property type="nucleotide sequence ID" value="NZ_CAHPRV010000002.1"/>
</dbReference>
<dbReference type="AlphaFoldDB" id="A0A9N8GY49"/>
<comment type="caution">
    <text evidence="1">The sequence shown here is derived from an EMBL/GenBank/DDBJ whole genome shotgun (WGS) entry which is preliminary data.</text>
</comment>
<protein>
    <recommendedName>
        <fullName evidence="3">HK97 gp10 family phage protein</fullName>
    </recommendedName>
</protein>
<reference evidence="1" key="1">
    <citation type="submission" date="2020-05" db="EMBL/GenBank/DDBJ databases">
        <authorList>
            <person name="Delgado-Blas J."/>
        </authorList>
    </citation>
    <scope>NUCLEOTIDE SEQUENCE</scope>
    <source>
        <strain evidence="1">BB1453</strain>
    </source>
</reference>
<evidence type="ECO:0008006" key="3">
    <source>
        <dbReference type="Google" id="ProtNLM"/>
    </source>
</evidence>
<proteinExistence type="predicted"/>
<dbReference type="Proteomes" id="UP000834611">
    <property type="component" value="Unassembled WGS sequence"/>
</dbReference>
<evidence type="ECO:0000313" key="2">
    <source>
        <dbReference type="Proteomes" id="UP000834611"/>
    </source>
</evidence>
<dbReference type="EMBL" id="CAHPSF010000011">
    <property type="protein sequence ID" value="CAB5709963.1"/>
    <property type="molecule type" value="Genomic_DNA"/>
</dbReference>
<sequence length="133" mass="14717">MAKRLRGVSQVRNNVSRFIKQRKVLAARAVTLAVTIGEGYAVLYTPVGETSNLINNRTQRLMEKGTAVTGRLIYSASYAAYVHEASGKLKGKPRAGENKGNYWDPNGRPKFLKIGFEEAKTEIDQTVKAVMKT</sequence>
<gene>
    <name evidence="1" type="ORF">GHA_03471</name>
</gene>